<proteinExistence type="inferred from homology"/>
<comment type="catalytic activity">
    <reaction evidence="1">
        <text>UDP-alpha-D-glucose = UDP-alpha-D-galactose</text>
        <dbReference type="Rhea" id="RHEA:22168"/>
        <dbReference type="ChEBI" id="CHEBI:58885"/>
        <dbReference type="ChEBI" id="CHEBI:66914"/>
        <dbReference type="EC" id="5.1.3.2"/>
    </reaction>
</comment>
<reference evidence="13 14" key="1">
    <citation type="journal article" date="2016" name="Nat. Commun.">
        <title>Thousands of microbial genomes shed light on interconnected biogeochemical processes in an aquifer system.</title>
        <authorList>
            <person name="Anantharaman K."/>
            <person name="Brown C.T."/>
            <person name="Hug L.A."/>
            <person name="Sharon I."/>
            <person name="Castelle C.J."/>
            <person name="Probst A.J."/>
            <person name="Thomas B.C."/>
            <person name="Singh A."/>
            <person name="Wilkins M.J."/>
            <person name="Karaoz U."/>
            <person name="Brodie E.L."/>
            <person name="Williams K.H."/>
            <person name="Hubbard S.S."/>
            <person name="Banfield J.F."/>
        </authorList>
    </citation>
    <scope>NUCLEOTIDE SEQUENCE [LARGE SCALE GENOMIC DNA]</scope>
</reference>
<dbReference type="UniPathway" id="UPA00214"/>
<dbReference type="Gene3D" id="3.90.25.10">
    <property type="entry name" value="UDP-galactose 4-epimerase, domain 1"/>
    <property type="match status" value="1"/>
</dbReference>
<dbReference type="PRINTS" id="PR01713">
    <property type="entry name" value="NUCEPIMERASE"/>
</dbReference>
<dbReference type="PANTHER" id="PTHR43725:SF53">
    <property type="entry name" value="UDP-ARABINOSE 4-EPIMERASE 1"/>
    <property type="match status" value="1"/>
</dbReference>
<evidence type="ECO:0000313" key="13">
    <source>
        <dbReference type="EMBL" id="OGD87108.1"/>
    </source>
</evidence>
<evidence type="ECO:0000256" key="10">
    <source>
        <dbReference type="ARBA" id="ARBA00031367"/>
    </source>
</evidence>
<dbReference type="EC" id="5.1.3.2" evidence="5"/>
<dbReference type="InterPro" id="IPR001509">
    <property type="entry name" value="Epimerase_deHydtase"/>
</dbReference>
<dbReference type="AlphaFoldDB" id="A0A1F5G5I8"/>
<name>A0A1F5G5I8_9BACT</name>
<sequence>MKILVTGGAGFIGSHVTRLLLNAGHQVTVIDNLSFGKKENVDKRAKFIIADIKDTKKVKESLKGIEAVIHMAGLIVVPESVKDPIKYCDNNVIGSVILIEEMRKANVKKIIFSSSACVYGTLDKLPIMEDAPIHPDNPYGASKASIETFLQTYNAIHGFDSIILRYFNPYGPGEEHNPETHAIPNFIKAALLKKPIPLYWKGEQIRDFIYIEDLAQAHIDVMDQKGYQVFNIGTEKGVVVKDVVNEIFKIVGYKLPTKDLGKRPGDVHANYASSQKLTKATGWKTKVSLHEGLKRTIEYYKLTY</sequence>
<evidence type="ECO:0000256" key="6">
    <source>
        <dbReference type="ARBA" id="ARBA00018569"/>
    </source>
</evidence>
<comment type="similarity">
    <text evidence="4">Belongs to the NAD(P)-dependent epimerase/dehydratase family.</text>
</comment>
<dbReference type="GO" id="GO:0003978">
    <property type="term" value="F:UDP-glucose 4-epimerase activity"/>
    <property type="evidence" value="ECO:0007669"/>
    <property type="project" value="UniProtKB-EC"/>
</dbReference>
<dbReference type="NCBIfam" id="TIGR01179">
    <property type="entry name" value="galE"/>
    <property type="match status" value="1"/>
</dbReference>
<evidence type="ECO:0000256" key="3">
    <source>
        <dbReference type="ARBA" id="ARBA00004947"/>
    </source>
</evidence>
<evidence type="ECO:0000256" key="4">
    <source>
        <dbReference type="ARBA" id="ARBA00007637"/>
    </source>
</evidence>
<dbReference type="InterPro" id="IPR005886">
    <property type="entry name" value="UDP_G4E"/>
</dbReference>
<dbReference type="Pfam" id="PF01370">
    <property type="entry name" value="Epimerase"/>
    <property type="match status" value="1"/>
</dbReference>
<comment type="pathway">
    <text evidence="3">Carbohydrate metabolism; galactose metabolism.</text>
</comment>
<feature type="domain" description="NAD-dependent epimerase/dehydratase" evidence="12">
    <location>
        <begin position="3"/>
        <end position="233"/>
    </location>
</feature>
<organism evidence="13 14">
    <name type="scientific">Candidatus Curtissbacteria bacterium RBG_13_35_7</name>
    <dbReference type="NCBI Taxonomy" id="1797705"/>
    <lineage>
        <taxon>Bacteria</taxon>
        <taxon>Candidatus Curtissiibacteriota</taxon>
    </lineage>
</organism>
<keyword evidence="7" id="KW-0520">NAD</keyword>
<dbReference type="Proteomes" id="UP000176317">
    <property type="component" value="Unassembled WGS sequence"/>
</dbReference>
<dbReference type="GO" id="GO:0006012">
    <property type="term" value="P:galactose metabolic process"/>
    <property type="evidence" value="ECO:0007669"/>
    <property type="project" value="UniProtKB-UniPathway"/>
</dbReference>
<keyword evidence="9" id="KW-0119">Carbohydrate metabolism</keyword>
<keyword evidence="8" id="KW-0413">Isomerase</keyword>
<evidence type="ECO:0000259" key="12">
    <source>
        <dbReference type="Pfam" id="PF01370"/>
    </source>
</evidence>
<comment type="caution">
    <text evidence="13">The sequence shown here is derived from an EMBL/GenBank/DDBJ whole genome shotgun (WGS) entry which is preliminary data.</text>
</comment>
<evidence type="ECO:0000256" key="7">
    <source>
        <dbReference type="ARBA" id="ARBA00023027"/>
    </source>
</evidence>
<accession>A0A1F5G5I8</accession>
<comment type="cofactor">
    <cofactor evidence="2">
        <name>NAD(+)</name>
        <dbReference type="ChEBI" id="CHEBI:57540"/>
    </cofactor>
</comment>
<gene>
    <name evidence="13" type="ORF">A2164_00890</name>
</gene>
<dbReference type="InterPro" id="IPR036291">
    <property type="entry name" value="NAD(P)-bd_dom_sf"/>
</dbReference>
<dbReference type="Gene3D" id="3.40.50.720">
    <property type="entry name" value="NAD(P)-binding Rossmann-like Domain"/>
    <property type="match status" value="1"/>
</dbReference>
<dbReference type="PANTHER" id="PTHR43725">
    <property type="entry name" value="UDP-GLUCOSE 4-EPIMERASE"/>
    <property type="match status" value="1"/>
</dbReference>
<evidence type="ECO:0000256" key="11">
    <source>
        <dbReference type="ARBA" id="ARBA00033067"/>
    </source>
</evidence>
<evidence type="ECO:0000256" key="8">
    <source>
        <dbReference type="ARBA" id="ARBA00023235"/>
    </source>
</evidence>
<evidence type="ECO:0000256" key="1">
    <source>
        <dbReference type="ARBA" id="ARBA00000083"/>
    </source>
</evidence>
<protein>
    <recommendedName>
        <fullName evidence="6">UDP-glucose 4-epimerase</fullName>
        <ecNumber evidence="5">5.1.3.2</ecNumber>
    </recommendedName>
    <alternativeName>
        <fullName evidence="11">Galactowaldenase</fullName>
    </alternativeName>
    <alternativeName>
        <fullName evidence="10">UDP-galactose 4-epimerase</fullName>
    </alternativeName>
</protein>
<evidence type="ECO:0000313" key="14">
    <source>
        <dbReference type="Proteomes" id="UP000176317"/>
    </source>
</evidence>
<evidence type="ECO:0000256" key="5">
    <source>
        <dbReference type="ARBA" id="ARBA00013189"/>
    </source>
</evidence>
<dbReference type="EMBL" id="MFAT01000005">
    <property type="protein sequence ID" value="OGD87108.1"/>
    <property type="molecule type" value="Genomic_DNA"/>
</dbReference>
<evidence type="ECO:0000256" key="2">
    <source>
        <dbReference type="ARBA" id="ARBA00001911"/>
    </source>
</evidence>
<evidence type="ECO:0000256" key="9">
    <source>
        <dbReference type="ARBA" id="ARBA00023277"/>
    </source>
</evidence>
<dbReference type="SUPFAM" id="SSF51735">
    <property type="entry name" value="NAD(P)-binding Rossmann-fold domains"/>
    <property type="match status" value="1"/>
</dbReference>